<dbReference type="SMART" id="SM00342">
    <property type="entry name" value="HTH_ARAC"/>
    <property type="match status" value="1"/>
</dbReference>
<proteinExistence type="predicted"/>
<protein>
    <submittedName>
        <fullName evidence="6">Helix-turn-helix domain-containing protein</fullName>
    </submittedName>
</protein>
<dbReference type="InterPro" id="IPR035418">
    <property type="entry name" value="AraC-bd_2"/>
</dbReference>
<evidence type="ECO:0000313" key="7">
    <source>
        <dbReference type="Proteomes" id="UP000483035"/>
    </source>
</evidence>
<dbReference type="RefSeq" id="WP_163989648.1">
    <property type="nucleotide sequence ID" value="NZ_WUEY01000011.1"/>
</dbReference>
<evidence type="ECO:0000256" key="4">
    <source>
        <dbReference type="SAM" id="MobiDB-lite"/>
    </source>
</evidence>
<evidence type="ECO:0000256" key="3">
    <source>
        <dbReference type="ARBA" id="ARBA00023163"/>
    </source>
</evidence>
<dbReference type="AlphaFoldDB" id="A0A6L9UAR6"/>
<sequence>MAQISSSSIFHFSTLDLPEKDRFHTWVKDNHCDCRLRESGSAPFDAEATGAALGPLILSGRKWLGEGRASAYELLRSDRLIRADGHDFFRFTLVLSGRFVYRSTGTSSIKTAGDLFVLDAAQVNDCMVEANDVISVGVPRDLLPSQTALLHGRTLTAGVARLLADHLVSLFRNLSTLREQEIPYVVQSTLQLLTAAVSSTSEAMQEAARPIRELLLGRVLRYLDAHLLEADLTPEKVCRDIGVSRAKLYQLFEANGGVMRQIQRKRLHRAYQLLADPSRLRPHIAELAWSHGFSNEKYFYRLFKAEFGHTPGETLENIARRNSAAKPLPAHRLAEGTDRPSGWTLPFGVPDN</sequence>
<feature type="domain" description="HTH araC/xylS-type" evidence="5">
    <location>
        <begin position="217"/>
        <end position="317"/>
    </location>
</feature>
<dbReference type="Proteomes" id="UP000483035">
    <property type="component" value="Unassembled WGS sequence"/>
</dbReference>
<comment type="caution">
    <text evidence="6">The sequence shown here is derived from an EMBL/GenBank/DDBJ whole genome shotgun (WGS) entry which is preliminary data.</text>
</comment>
<reference evidence="6 7" key="1">
    <citation type="submission" date="2019-12" db="EMBL/GenBank/DDBJ databases">
        <title>Rhizobium genotypes associated with high levels of biological nitrogen fixation by grain legumes in a temperate-maritime cropping system.</title>
        <authorList>
            <person name="Maluk M."/>
            <person name="Francesc Ferrando Molina F."/>
            <person name="Lopez Del Egido L."/>
            <person name="Lafos M."/>
            <person name="Langarica-Fuentes A."/>
            <person name="Gebre Yohannes G."/>
            <person name="Young M.W."/>
            <person name="Martin P."/>
            <person name="Gantlett R."/>
            <person name="Kenicer G."/>
            <person name="Hawes C."/>
            <person name="Begg G.S."/>
            <person name="Quilliam R.S."/>
            <person name="Squire G.R."/>
            <person name="Poole P.S."/>
            <person name="Young P.W."/>
            <person name="Iannetta P.M."/>
            <person name="James E.K."/>
        </authorList>
    </citation>
    <scope>NUCLEOTIDE SEQUENCE [LARGE SCALE GENOMIC DNA]</scope>
    <source>
        <strain evidence="6 7">JHI1118</strain>
    </source>
</reference>
<dbReference type="GO" id="GO:0003700">
    <property type="term" value="F:DNA-binding transcription factor activity"/>
    <property type="evidence" value="ECO:0007669"/>
    <property type="project" value="InterPro"/>
</dbReference>
<gene>
    <name evidence="6" type="ORF">GR212_22650</name>
</gene>
<dbReference type="PROSITE" id="PS01124">
    <property type="entry name" value="HTH_ARAC_FAMILY_2"/>
    <property type="match status" value="1"/>
</dbReference>
<dbReference type="GO" id="GO:0043565">
    <property type="term" value="F:sequence-specific DNA binding"/>
    <property type="evidence" value="ECO:0007669"/>
    <property type="project" value="InterPro"/>
</dbReference>
<dbReference type="InterPro" id="IPR050204">
    <property type="entry name" value="AraC_XylS_family_regulators"/>
</dbReference>
<dbReference type="Pfam" id="PF14525">
    <property type="entry name" value="AraC_binding_2"/>
    <property type="match status" value="1"/>
</dbReference>
<keyword evidence="2" id="KW-0238">DNA-binding</keyword>
<dbReference type="EMBL" id="WUEY01000011">
    <property type="protein sequence ID" value="NEI72391.1"/>
    <property type="molecule type" value="Genomic_DNA"/>
</dbReference>
<dbReference type="PANTHER" id="PTHR46796:SF6">
    <property type="entry name" value="ARAC SUBFAMILY"/>
    <property type="match status" value="1"/>
</dbReference>
<feature type="region of interest" description="Disordered" evidence="4">
    <location>
        <begin position="330"/>
        <end position="352"/>
    </location>
</feature>
<organism evidence="6 7">
    <name type="scientific">Rhizobium lusitanum</name>
    <dbReference type="NCBI Taxonomy" id="293958"/>
    <lineage>
        <taxon>Bacteria</taxon>
        <taxon>Pseudomonadati</taxon>
        <taxon>Pseudomonadota</taxon>
        <taxon>Alphaproteobacteria</taxon>
        <taxon>Hyphomicrobiales</taxon>
        <taxon>Rhizobiaceae</taxon>
        <taxon>Rhizobium/Agrobacterium group</taxon>
        <taxon>Rhizobium</taxon>
    </lineage>
</organism>
<dbReference type="Gene3D" id="1.10.10.60">
    <property type="entry name" value="Homeodomain-like"/>
    <property type="match status" value="1"/>
</dbReference>
<evidence type="ECO:0000259" key="5">
    <source>
        <dbReference type="PROSITE" id="PS01124"/>
    </source>
</evidence>
<dbReference type="SUPFAM" id="SSF46689">
    <property type="entry name" value="Homeodomain-like"/>
    <property type="match status" value="1"/>
</dbReference>
<dbReference type="Pfam" id="PF12833">
    <property type="entry name" value="HTH_18"/>
    <property type="match status" value="1"/>
</dbReference>
<dbReference type="InterPro" id="IPR009057">
    <property type="entry name" value="Homeodomain-like_sf"/>
</dbReference>
<keyword evidence="3" id="KW-0804">Transcription</keyword>
<evidence type="ECO:0000313" key="6">
    <source>
        <dbReference type="EMBL" id="NEI72391.1"/>
    </source>
</evidence>
<dbReference type="InterPro" id="IPR018060">
    <property type="entry name" value="HTH_AraC"/>
</dbReference>
<evidence type="ECO:0000256" key="2">
    <source>
        <dbReference type="ARBA" id="ARBA00023125"/>
    </source>
</evidence>
<evidence type="ECO:0000256" key="1">
    <source>
        <dbReference type="ARBA" id="ARBA00023015"/>
    </source>
</evidence>
<keyword evidence="1" id="KW-0805">Transcription regulation</keyword>
<dbReference type="PANTHER" id="PTHR46796">
    <property type="entry name" value="HTH-TYPE TRANSCRIPTIONAL ACTIVATOR RHAS-RELATED"/>
    <property type="match status" value="1"/>
</dbReference>
<name>A0A6L9UAR6_9HYPH</name>
<accession>A0A6L9UAR6</accession>